<dbReference type="PANTHER" id="PTHR34535">
    <property type="entry name" value="HYDROGENASE MATURATION FACTOR HYPA"/>
    <property type="match status" value="1"/>
</dbReference>
<proteinExistence type="inferred from homology"/>
<comment type="function">
    <text evidence="5">Involved in the maturation of [NiFe] hydrogenases. Required for nickel insertion into the metal center of the hydrogenase.</text>
</comment>
<evidence type="ECO:0000313" key="7">
    <source>
        <dbReference type="Proteomes" id="UP000322080"/>
    </source>
</evidence>
<dbReference type="Gene3D" id="3.30.2320.80">
    <property type="match status" value="1"/>
</dbReference>
<keyword evidence="3 5" id="KW-0479">Metal-binding</keyword>
<dbReference type="GO" id="GO:0051604">
    <property type="term" value="P:protein maturation"/>
    <property type="evidence" value="ECO:0007669"/>
    <property type="project" value="InterPro"/>
</dbReference>
<sequence>MHEMALAESVVQIAVDQARAAGADRIVAVWLEIGQLSHVEPDAMRFCFDAVAAGTPAAGARLEIDRVPGKAWCHDCGAEVAIPRLGAECPSCGGYKLQVSGGDDMRVKEMEVS</sequence>
<evidence type="ECO:0000256" key="2">
    <source>
        <dbReference type="ARBA" id="ARBA00022596"/>
    </source>
</evidence>
<dbReference type="EMBL" id="VSIY01000004">
    <property type="protein sequence ID" value="TYB82518.1"/>
    <property type="molecule type" value="Genomic_DNA"/>
</dbReference>
<accession>A0A5D0RPD5</accession>
<comment type="caution">
    <text evidence="6">The sequence shown here is derived from an EMBL/GenBank/DDBJ whole genome shotgun (WGS) entry which is preliminary data.</text>
</comment>
<dbReference type="FunFam" id="3.30.2320.80:FF:000001">
    <property type="entry name" value="Hydrogenase maturation factor HypA"/>
    <property type="match status" value="1"/>
</dbReference>
<dbReference type="InterPro" id="IPR000688">
    <property type="entry name" value="HypA/HybF"/>
</dbReference>
<evidence type="ECO:0000256" key="3">
    <source>
        <dbReference type="ARBA" id="ARBA00022723"/>
    </source>
</evidence>
<evidence type="ECO:0000256" key="5">
    <source>
        <dbReference type="HAMAP-Rule" id="MF_00213"/>
    </source>
</evidence>
<dbReference type="NCBIfam" id="NF009046">
    <property type="entry name" value="PRK12380.1"/>
    <property type="match status" value="1"/>
</dbReference>
<dbReference type="HAMAP" id="MF_00213">
    <property type="entry name" value="HypA_HybF"/>
    <property type="match status" value="1"/>
</dbReference>
<dbReference type="GO" id="GO:0016530">
    <property type="term" value="F:metallochaperone activity"/>
    <property type="evidence" value="ECO:0007669"/>
    <property type="project" value="UniProtKB-ARBA"/>
</dbReference>
<feature type="binding site" evidence="5">
    <location>
        <position position="2"/>
    </location>
    <ligand>
        <name>Ni(2+)</name>
        <dbReference type="ChEBI" id="CHEBI:49786"/>
    </ligand>
</feature>
<feature type="binding site" evidence="5">
    <location>
        <position position="76"/>
    </location>
    <ligand>
        <name>Zn(2+)</name>
        <dbReference type="ChEBI" id="CHEBI:29105"/>
    </ligand>
</feature>
<feature type="binding site" evidence="5">
    <location>
        <position position="92"/>
    </location>
    <ligand>
        <name>Zn(2+)</name>
        <dbReference type="ChEBI" id="CHEBI:29105"/>
    </ligand>
</feature>
<dbReference type="InterPro" id="IPR020538">
    <property type="entry name" value="Hydgase_Ni_incorp_HypA/HybF_CS"/>
</dbReference>
<dbReference type="AlphaFoldDB" id="A0A5D0RPD5"/>
<organism evidence="6 7">
    <name type="scientific">Maritimibacter fusiformis</name>
    <dbReference type="NCBI Taxonomy" id="2603819"/>
    <lineage>
        <taxon>Bacteria</taxon>
        <taxon>Pseudomonadati</taxon>
        <taxon>Pseudomonadota</taxon>
        <taxon>Alphaproteobacteria</taxon>
        <taxon>Rhodobacterales</taxon>
        <taxon>Roseobacteraceae</taxon>
        <taxon>Maritimibacter</taxon>
    </lineage>
</organism>
<comment type="similarity">
    <text evidence="1 5">Belongs to the HypA/HybF family.</text>
</comment>
<keyword evidence="4 5" id="KW-0862">Zinc</keyword>
<gene>
    <name evidence="5 6" type="primary">hypA</name>
    <name evidence="6" type="ORF">FVF75_07330</name>
</gene>
<feature type="binding site" evidence="5">
    <location>
        <position position="73"/>
    </location>
    <ligand>
        <name>Zn(2+)</name>
        <dbReference type="ChEBI" id="CHEBI:29105"/>
    </ligand>
</feature>
<dbReference type="RefSeq" id="WP_148377281.1">
    <property type="nucleotide sequence ID" value="NZ_VSIY01000004.1"/>
</dbReference>
<dbReference type="NCBIfam" id="TIGR00100">
    <property type="entry name" value="hypA"/>
    <property type="match status" value="1"/>
</dbReference>
<feature type="binding site" evidence="5">
    <location>
        <position position="89"/>
    </location>
    <ligand>
        <name>Zn(2+)</name>
        <dbReference type="ChEBI" id="CHEBI:29105"/>
    </ligand>
</feature>
<dbReference type="PANTHER" id="PTHR34535:SF3">
    <property type="entry name" value="HYDROGENASE MATURATION FACTOR HYPA"/>
    <property type="match status" value="1"/>
</dbReference>
<reference evidence="6 7" key="1">
    <citation type="submission" date="2019-08" db="EMBL/GenBank/DDBJ databases">
        <title>Identification of a novel species of the genus Boseongicola.</title>
        <authorList>
            <person name="Zhang X.-Q."/>
        </authorList>
    </citation>
    <scope>NUCLEOTIDE SEQUENCE [LARGE SCALE GENOMIC DNA]</scope>
    <source>
        <strain evidence="6 7">HY14</strain>
    </source>
</reference>
<evidence type="ECO:0000313" key="6">
    <source>
        <dbReference type="EMBL" id="TYB82518.1"/>
    </source>
</evidence>
<name>A0A5D0RPD5_9RHOB</name>
<keyword evidence="7" id="KW-1185">Reference proteome</keyword>
<dbReference type="GO" id="GO:0016151">
    <property type="term" value="F:nickel cation binding"/>
    <property type="evidence" value="ECO:0007669"/>
    <property type="project" value="UniProtKB-UniRule"/>
</dbReference>
<dbReference type="GO" id="GO:0008270">
    <property type="term" value="F:zinc ion binding"/>
    <property type="evidence" value="ECO:0007669"/>
    <property type="project" value="UniProtKB-UniRule"/>
</dbReference>
<keyword evidence="2 5" id="KW-0533">Nickel</keyword>
<protein>
    <recommendedName>
        <fullName evidence="5">Hydrogenase maturation factor HypA</fullName>
    </recommendedName>
</protein>
<dbReference type="PIRSF" id="PIRSF004761">
    <property type="entry name" value="Hydrgn_mat_HypA"/>
    <property type="match status" value="1"/>
</dbReference>
<dbReference type="Proteomes" id="UP000322080">
    <property type="component" value="Unassembled WGS sequence"/>
</dbReference>
<dbReference type="PROSITE" id="PS01249">
    <property type="entry name" value="HYPA"/>
    <property type="match status" value="1"/>
</dbReference>
<dbReference type="Pfam" id="PF01155">
    <property type="entry name" value="HypA"/>
    <property type="match status" value="1"/>
</dbReference>
<evidence type="ECO:0000256" key="4">
    <source>
        <dbReference type="ARBA" id="ARBA00022833"/>
    </source>
</evidence>
<evidence type="ECO:0000256" key="1">
    <source>
        <dbReference type="ARBA" id="ARBA00010748"/>
    </source>
</evidence>